<proteinExistence type="predicted"/>
<reference evidence="1" key="1">
    <citation type="submission" date="2019-10" db="EMBL/GenBank/DDBJ databases">
        <title>Draft genome sequece of Microseira wollei NIES-4236.</title>
        <authorList>
            <person name="Yamaguchi H."/>
            <person name="Suzuki S."/>
            <person name="Kawachi M."/>
        </authorList>
    </citation>
    <scope>NUCLEOTIDE SEQUENCE</scope>
    <source>
        <strain evidence="1">NIES-4236</strain>
    </source>
</reference>
<evidence type="ECO:0000313" key="1">
    <source>
        <dbReference type="EMBL" id="GET43476.1"/>
    </source>
</evidence>
<dbReference type="EMBL" id="BLAY01000224">
    <property type="protein sequence ID" value="GET43476.1"/>
    <property type="molecule type" value="Genomic_DNA"/>
</dbReference>
<organism evidence="1 2">
    <name type="scientific">Microseira wollei NIES-4236</name>
    <dbReference type="NCBI Taxonomy" id="2530354"/>
    <lineage>
        <taxon>Bacteria</taxon>
        <taxon>Bacillati</taxon>
        <taxon>Cyanobacteriota</taxon>
        <taxon>Cyanophyceae</taxon>
        <taxon>Oscillatoriophycideae</taxon>
        <taxon>Aerosakkonematales</taxon>
        <taxon>Aerosakkonemataceae</taxon>
        <taxon>Microseira</taxon>
    </lineage>
</organism>
<sequence length="36" mass="4365">MRSWPQKFYGSATRFLKETGLLNFERQVLQARYDLN</sequence>
<protein>
    <recommendedName>
        <fullName evidence="3">Transposase</fullName>
    </recommendedName>
</protein>
<accession>A0AAV3XP46</accession>
<evidence type="ECO:0000313" key="2">
    <source>
        <dbReference type="Proteomes" id="UP001050975"/>
    </source>
</evidence>
<gene>
    <name evidence="1" type="ORF">MiSe_83000</name>
</gene>
<comment type="caution">
    <text evidence="1">The sequence shown here is derived from an EMBL/GenBank/DDBJ whole genome shotgun (WGS) entry which is preliminary data.</text>
</comment>
<keyword evidence="2" id="KW-1185">Reference proteome</keyword>
<dbReference type="AlphaFoldDB" id="A0AAV3XP46"/>
<evidence type="ECO:0008006" key="3">
    <source>
        <dbReference type="Google" id="ProtNLM"/>
    </source>
</evidence>
<dbReference type="Proteomes" id="UP001050975">
    <property type="component" value="Unassembled WGS sequence"/>
</dbReference>
<name>A0AAV3XP46_9CYAN</name>